<evidence type="ECO:0000313" key="4">
    <source>
        <dbReference type="Proteomes" id="UP000187085"/>
    </source>
</evidence>
<evidence type="ECO:0008006" key="5">
    <source>
        <dbReference type="Google" id="ProtNLM"/>
    </source>
</evidence>
<keyword evidence="2" id="KW-1133">Transmembrane helix</keyword>
<comment type="caution">
    <text evidence="3">The sequence shown here is derived from an EMBL/GenBank/DDBJ whole genome shotgun (WGS) entry which is preliminary data.</text>
</comment>
<name>A0A1R1LJC9_9MICC</name>
<dbReference type="AlphaFoldDB" id="A0A1R1LJC9"/>
<accession>A0A1R1LJC9</accession>
<evidence type="ECO:0000256" key="2">
    <source>
        <dbReference type="SAM" id="Phobius"/>
    </source>
</evidence>
<proteinExistence type="predicted"/>
<sequence length="215" mass="22172">MRTVSAARNRTLLLILGLLLLAEGIGLTLLATGAAAALGGGASGLPGPTATVGSLLGPAGQYLFAIGVAVTVLAVLFGLWWLLHQIPGKPRTTTYRLAGDPENGSVEVDPGVLARAVQDQLDAVPGIEKASVSLLGSARQPEAVVNVTIGPTVPVDWALERVYGEALRDLRTALETPLTHVALQLDAARQTGTSNRSSTRGQSPRSEETAQTSLA</sequence>
<feature type="compositionally biased region" description="Polar residues" evidence="1">
    <location>
        <begin position="190"/>
        <end position="215"/>
    </location>
</feature>
<dbReference type="Proteomes" id="UP000187085">
    <property type="component" value="Unassembled WGS sequence"/>
</dbReference>
<protein>
    <recommendedName>
        <fullName evidence="5">Alkaline shock response membrane anchor protein AmaP</fullName>
    </recommendedName>
</protein>
<evidence type="ECO:0000256" key="1">
    <source>
        <dbReference type="SAM" id="MobiDB-lite"/>
    </source>
</evidence>
<feature type="transmembrane region" description="Helical" evidence="2">
    <location>
        <begin position="63"/>
        <end position="83"/>
    </location>
</feature>
<feature type="region of interest" description="Disordered" evidence="1">
    <location>
        <begin position="185"/>
        <end position="215"/>
    </location>
</feature>
<dbReference type="EMBL" id="MRDE01000016">
    <property type="protein sequence ID" value="OMH27641.1"/>
    <property type="molecule type" value="Genomic_DNA"/>
</dbReference>
<gene>
    <name evidence="3" type="ORF">BKD30_03060</name>
</gene>
<evidence type="ECO:0000313" key="3">
    <source>
        <dbReference type="EMBL" id="OMH27641.1"/>
    </source>
</evidence>
<keyword evidence="2" id="KW-0472">Membrane</keyword>
<dbReference type="OrthoDB" id="4878398at2"/>
<reference evidence="3 4" key="1">
    <citation type="submission" date="2016-12" db="EMBL/GenBank/DDBJ databases">
        <title>Draft genome of Tersicoccus phoenicis 1P05MA.</title>
        <authorList>
            <person name="Nakajima Y."/>
            <person name="Yoshizawa S."/>
            <person name="Nakamura K."/>
            <person name="Ogura Y."/>
            <person name="Hayashi T."/>
            <person name="Kogure K."/>
        </authorList>
    </citation>
    <scope>NUCLEOTIDE SEQUENCE [LARGE SCALE GENOMIC DNA]</scope>
    <source>
        <strain evidence="3 4">1p05MA</strain>
    </source>
</reference>
<keyword evidence="2" id="KW-0812">Transmembrane</keyword>
<keyword evidence="4" id="KW-1185">Reference proteome</keyword>
<dbReference type="RefSeq" id="WP_076701797.1">
    <property type="nucleotide sequence ID" value="NZ_MRDE01000016.1"/>
</dbReference>
<dbReference type="STRING" id="554083.BKD30_03060"/>
<organism evidence="3 4">
    <name type="scientific">Tersicoccus phoenicis</name>
    <dbReference type="NCBI Taxonomy" id="554083"/>
    <lineage>
        <taxon>Bacteria</taxon>
        <taxon>Bacillati</taxon>
        <taxon>Actinomycetota</taxon>
        <taxon>Actinomycetes</taxon>
        <taxon>Micrococcales</taxon>
        <taxon>Micrococcaceae</taxon>
        <taxon>Tersicoccus</taxon>
    </lineage>
</organism>